<evidence type="ECO:0000313" key="2">
    <source>
        <dbReference type="Proteomes" id="UP001368654"/>
    </source>
</evidence>
<dbReference type="InterPro" id="IPR007497">
    <property type="entry name" value="SIMPL/DUF541"/>
</dbReference>
<protein>
    <submittedName>
        <fullName evidence="1">SIMPL domain-containing protein</fullName>
    </submittedName>
</protein>
<reference evidence="1 2" key="1">
    <citation type="submission" date="2024-02" db="EMBL/GenBank/DDBJ databases">
        <authorList>
            <person name="Saticioglu I.B."/>
        </authorList>
    </citation>
    <scope>NUCLEOTIDE SEQUENCE [LARGE SCALE GENOMIC DNA]</scope>
    <source>
        <strain evidence="1 2">Mu-86</strain>
    </source>
</reference>
<comment type="caution">
    <text evidence="1">The sequence shown here is derived from an EMBL/GenBank/DDBJ whole genome shotgun (WGS) entry which is preliminary data.</text>
</comment>
<dbReference type="Gene3D" id="3.30.70.2970">
    <property type="entry name" value="Protein of unknown function (DUF541), domain 2"/>
    <property type="match status" value="1"/>
</dbReference>
<proteinExistence type="predicted"/>
<dbReference type="Pfam" id="PF04402">
    <property type="entry name" value="SIMPL"/>
    <property type="match status" value="1"/>
</dbReference>
<organism evidence="1 2">
    <name type="scientific">Microbacterium marmarense</name>
    <dbReference type="NCBI Taxonomy" id="3122051"/>
    <lineage>
        <taxon>Bacteria</taxon>
        <taxon>Bacillati</taxon>
        <taxon>Actinomycetota</taxon>
        <taxon>Actinomycetes</taxon>
        <taxon>Micrococcales</taxon>
        <taxon>Microbacteriaceae</taxon>
        <taxon>Microbacterium</taxon>
    </lineage>
</organism>
<gene>
    <name evidence="1" type="ORF">WDU96_09190</name>
</gene>
<keyword evidence="2" id="KW-1185">Reference proteome</keyword>
<evidence type="ECO:0000313" key="1">
    <source>
        <dbReference type="EMBL" id="MEJ1155765.1"/>
    </source>
</evidence>
<name>A0ABU8LWW6_9MICO</name>
<dbReference type="Proteomes" id="UP001368654">
    <property type="component" value="Unassembled WGS sequence"/>
</dbReference>
<dbReference type="RefSeq" id="WP_337338183.1">
    <property type="nucleotide sequence ID" value="NZ_JBBDGL010000002.1"/>
</dbReference>
<dbReference type="EMBL" id="JBBDGL010000002">
    <property type="protein sequence ID" value="MEJ1155765.1"/>
    <property type="molecule type" value="Genomic_DNA"/>
</dbReference>
<dbReference type="Gene3D" id="3.30.110.170">
    <property type="entry name" value="Protein of unknown function (DUF541), domain 1"/>
    <property type="match status" value="1"/>
</dbReference>
<accession>A0ABU8LWW6</accession>
<sequence>MSDVVITVRGEHEARIPPELATARLSVRAEGPERGPLVEKITSLTKPVRDDLEARDANDTLVEWSSQRVAMWSDRPWSGDGQRLAPVHYASVDFAVVFSDFAALSWWATAVIEREGVELHTIDWRLTPQMHAATEKVVASSAVRHAVERATAYAEAVGLTTVRPLEIADVGLLTSSADPPPGDGRLMAASLDGVQMAGGQGLSLQPADIVVAASVEARFSAN</sequence>